<feature type="transmembrane region" description="Helical" evidence="1">
    <location>
        <begin position="98"/>
        <end position="119"/>
    </location>
</feature>
<feature type="transmembrane region" description="Helical" evidence="1">
    <location>
        <begin position="24"/>
        <end position="43"/>
    </location>
</feature>
<dbReference type="Proteomes" id="UP000002514">
    <property type="component" value="Chromosome"/>
</dbReference>
<reference evidence="3" key="1">
    <citation type="journal article" date="2003" name="Nat. Biotechnol.">
        <title>The genome sequence of the entomopathogenic bacterium Photorhabdus luminescens.</title>
        <authorList>
            <person name="Duchaud E."/>
            <person name="Rusniok C."/>
            <person name="Frangeul L."/>
            <person name="Buchrieser C."/>
            <person name="Givaudan A."/>
            <person name="Taourit S."/>
            <person name="Bocs S."/>
            <person name="Boursaux-Eude C."/>
            <person name="Chandler M."/>
            <person name="Charles J.-F."/>
            <person name="Dassa E."/>
            <person name="Derose R."/>
            <person name="Derzelle S."/>
            <person name="Freyssinet G."/>
            <person name="Gaudriault S."/>
            <person name="Medigue C."/>
            <person name="Lanois A."/>
            <person name="Powell K."/>
            <person name="Siguier P."/>
            <person name="Vincent R."/>
            <person name="Wingate V."/>
            <person name="Zouine M."/>
            <person name="Glaser P."/>
            <person name="Boemare N."/>
            <person name="Danchin A."/>
            <person name="Kunst F."/>
        </authorList>
    </citation>
    <scope>NUCLEOTIDE SEQUENCE [LARGE SCALE GENOMIC DNA]</scope>
    <source>
        <strain evidence="3">DSM 15139 / CIP 105565 / TT01</strain>
    </source>
</reference>
<name>Q7N9D2_PHOLL</name>
<dbReference type="AlphaFoldDB" id="Q7N9D2"/>
<evidence type="ECO:0000313" key="2">
    <source>
        <dbReference type="EMBL" id="CAE12704.1"/>
    </source>
</evidence>
<keyword evidence="1" id="KW-0472">Membrane</keyword>
<dbReference type="HOGENOM" id="CLU_150738_0_0_6"/>
<sequence length="150" mass="17050">MILLFLTSINSLRTGGIMENKKKIIHITVAAATFVLVSLGFFLTGENLVSLVNMDEKITFSSSVIIMLFFSPLIWYCMVSIILSNITNRCPKYHDSFIKYFGSIAIISLFLSFPTSLYVNYKLRSENYLICQKISLTSPNTYVKDMKLCD</sequence>
<proteinExistence type="predicted"/>
<dbReference type="Pfam" id="PF06836">
    <property type="entry name" value="DUF1240"/>
    <property type="match status" value="1"/>
</dbReference>
<accession>Q7N9D2</accession>
<keyword evidence="1" id="KW-1133">Transmembrane helix</keyword>
<keyword evidence="1" id="KW-0812">Transmembrane</keyword>
<dbReference type="STRING" id="243265.plu0409"/>
<organism evidence="2 3">
    <name type="scientific">Photorhabdus laumondii subsp. laumondii (strain DSM 15139 / CIP 105565 / TT01)</name>
    <name type="common">Photorhabdus luminescens subsp. laumondii</name>
    <dbReference type="NCBI Taxonomy" id="243265"/>
    <lineage>
        <taxon>Bacteria</taxon>
        <taxon>Pseudomonadati</taxon>
        <taxon>Pseudomonadota</taxon>
        <taxon>Gammaproteobacteria</taxon>
        <taxon>Enterobacterales</taxon>
        <taxon>Morganellaceae</taxon>
        <taxon>Photorhabdus</taxon>
    </lineage>
</organism>
<evidence type="ECO:0000256" key="1">
    <source>
        <dbReference type="SAM" id="Phobius"/>
    </source>
</evidence>
<dbReference type="InterPro" id="IPR010665">
    <property type="entry name" value="DUF1240"/>
</dbReference>
<dbReference type="EMBL" id="BX571860">
    <property type="protein sequence ID" value="CAE12704.1"/>
    <property type="molecule type" value="Genomic_DNA"/>
</dbReference>
<protein>
    <submittedName>
        <fullName evidence="2">Photorhabdus luminescens subsp. laumondii TTO1 complete genome segment 2/17</fullName>
    </submittedName>
</protein>
<keyword evidence="3" id="KW-1185">Reference proteome</keyword>
<feature type="transmembrane region" description="Helical" evidence="1">
    <location>
        <begin position="64"/>
        <end position="86"/>
    </location>
</feature>
<dbReference type="KEGG" id="plu:plu0409"/>
<gene>
    <name evidence="2" type="ordered locus">plu0409</name>
</gene>
<evidence type="ECO:0000313" key="3">
    <source>
        <dbReference type="Proteomes" id="UP000002514"/>
    </source>
</evidence>